<accession>A0A2K0T5D1</accession>
<sequence length="358" mass="39868">MSLSPLVHSAANTITLINDRKETIFCSIVDRDSSEAYGKAVAAGALFLSILGLASGASTPSPALLVGLGGLYLSSQSPFHNFHATQSPEIVSRVLFLNDVLRLSLDKGKAGVIILFHIQIHGTQVKVTQYEKECSLDINYVGKIIEGDSNEKKDYFTFHITGTHKLAHRRYLAIRGISPGGIISHSTDSDWKDIPEPGSAIVFDSSGKLVSYFPQKKENHGKDLFEKCTFNFKKDAVLQLVQGESDHISSSLSVLNLSDDKHTAVLKMHGWKCNYLGTKIGNALDNELQKALEIIRDHTKKSYWAYQWIRDSQKRNYGDLYGLTWPHDGDTISRVRNSELFFVVEDKDWTYTSTIVKG</sequence>
<dbReference type="OrthoDB" id="4884600at2759"/>
<dbReference type="AlphaFoldDB" id="A0A2K0T5D1"/>
<comment type="caution">
    <text evidence="1">The sequence shown here is derived from an EMBL/GenBank/DDBJ whole genome shotgun (WGS) entry which is preliminary data.</text>
</comment>
<reference evidence="1 2" key="1">
    <citation type="submission" date="2017-02" db="EMBL/GenBank/DDBJ databases">
        <title>Genomes of Trichoderma spp. with biocontrol activity.</title>
        <authorList>
            <person name="Gardiner D."/>
            <person name="Kazan K."/>
            <person name="Vos C."/>
            <person name="Harvey P."/>
        </authorList>
    </citation>
    <scope>NUCLEOTIDE SEQUENCE [LARGE SCALE GENOMIC DNA]</scope>
    <source>
        <strain evidence="1 2">A5MH</strain>
    </source>
</reference>
<organism evidence="1 2">
    <name type="scientific">Trichoderma gamsii</name>
    <dbReference type="NCBI Taxonomy" id="398673"/>
    <lineage>
        <taxon>Eukaryota</taxon>
        <taxon>Fungi</taxon>
        <taxon>Dikarya</taxon>
        <taxon>Ascomycota</taxon>
        <taxon>Pezizomycotina</taxon>
        <taxon>Sordariomycetes</taxon>
        <taxon>Hypocreomycetidae</taxon>
        <taxon>Hypocreales</taxon>
        <taxon>Hypocreaceae</taxon>
        <taxon>Trichoderma</taxon>
    </lineage>
</organism>
<evidence type="ECO:0000313" key="2">
    <source>
        <dbReference type="Proteomes" id="UP000236546"/>
    </source>
</evidence>
<evidence type="ECO:0000313" key="1">
    <source>
        <dbReference type="EMBL" id="PNP40734.1"/>
    </source>
</evidence>
<gene>
    <name evidence="1" type="ORF">TGAMA5MH_07441</name>
</gene>
<dbReference type="Proteomes" id="UP000236546">
    <property type="component" value="Unassembled WGS sequence"/>
</dbReference>
<dbReference type="EMBL" id="MTYH01000061">
    <property type="protein sequence ID" value="PNP40734.1"/>
    <property type="molecule type" value="Genomic_DNA"/>
</dbReference>
<proteinExistence type="predicted"/>
<protein>
    <submittedName>
        <fullName evidence="1">Uncharacterized protein</fullName>
    </submittedName>
</protein>
<name>A0A2K0T5D1_9HYPO</name>